<dbReference type="PROSITE" id="PS50188">
    <property type="entry name" value="B302_SPRY"/>
    <property type="match status" value="1"/>
</dbReference>
<feature type="non-terminal residue" evidence="2">
    <location>
        <position position="154"/>
    </location>
</feature>
<proteinExistence type="predicted"/>
<name>A0A7L1ST78_ARAGA</name>
<evidence type="ECO:0000313" key="3">
    <source>
        <dbReference type="Proteomes" id="UP000567570"/>
    </source>
</evidence>
<dbReference type="InterPro" id="IPR043136">
    <property type="entry name" value="B30.2/SPRY_sf"/>
</dbReference>
<dbReference type="Proteomes" id="UP000567570">
    <property type="component" value="Unassembled WGS sequence"/>
</dbReference>
<dbReference type="Gene3D" id="2.60.120.920">
    <property type="match status" value="1"/>
</dbReference>
<dbReference type="AlphaFoldDB" id="A0A7L1ST78"/>
<feature type="non-terminal residue" evidence="2">
    <location>
        <position position="1"/>
    </location>
</feature>
<accession>A0A7L1ST78</accession>
<dbReference type="PRINTS" id="PR01407">
    <property type="entry name" value="BUTYPHLNCDUF"/>
</dbReference>
<organism evidence="2 3">
    <name type="scientific">Aramus guarauna</name>
    <name type="common">Limpkin</name>
    <name type="synonym">Scolopax guarauna</name>
    <dbReference type="NCBI Taxonomy" id="54356"/>
    <lineage>
        <taxon>Eukaryota</taxon>
        <taxon>Metazoa</taxon>
        <taxon>Chordata</taxon>
        <taxon>Craniata</taxon>
        <taxon>Vertebrata</taxon>
        <taxon>Euteleostomi</taxon>
        <taxon>Archelosauria</taxon>
        <taxon>Archosauria</taxon>
        <taxon>Dinosauria</taxon>
        <taxon>Saurischia</taxon>
        <taxon>Theropoda</taxon>
        <taxon>Coelurosauria</taxon>
        <taxon>Aves</taxon>
        <taxon>Neognathae</taxon>
        <taxon>Neoaves</taxon>
        <taxon>Gruiformes</taxon>
        <taxon>Aramidae</taxon>
        <taxon>Aramus</taxon>
    </lineage>
</organism>
<dbReference type="InterPro" id="IPR001870">
    <property type="entry name" value="B30.2/SPRY"/>
</dbReference>
<keyword evidence="3" id="KW-1185">Reference proteome</keyword>
<dbReference type="SMART" id="SM00589">
    <property type="entry name" value="PRY"/>
    <property type="match status" value="1"/>
</dbReference>
<evidence type="ECO:0000259" key="1">
    <source>
        <dbReference type="PROSITE" id="PS50188"/>
    </source>
</evidence>
<sequence>KVTLDLEPASPYLILLKGCKTVRLADRQQNLPDTPKRFMGSRSILGSWGFLAGRRYWELEVGSGDSWAVGVAVESVWRKDSLSVAMGKISALRLGWDRQCMVLHVPPTLLVLNEEPQKISVHLDYEAGEVTFCNAKNTMQILQFKASFSEKVFP</sequence>
<dbReference type="Pfam" id="PF13765">
    <property type="entry name" value="PRY"/>
    <property type="match status" value="1"/>
</dbReference>
<dbReference type="InterPro" id="IPR013320">
    <property type="entry name" value="ConA-like_dom_sf"/>
</dbReference>
<dbReference type="EMBL" id="VXBL01003893">
    <property type="protein sequence ID" value="NXO52513.1"/>
    <property type="molecule type" value="Genomic_DNA"/>
</dbReference>
<gene>
    <name evidence="2" type="primary">A33_0</name>
    <name evidence="2" type="ORF">ARAGUA_R07326</name>
</gene>
<dbReference type="InterPro" id="IPR050143">
    <property type="entry name" value="TRIM/RBCC"/>
</dbReference>
<protein>
    <submittedName>
        <fullName evidence="2">A33 protein</fullName>
    </submittedName>
</protein>
<dbReference type="PANTHER" id="PTHR24103">
    <property type="entry name" value="E3 UBIQUITIN-PROTEIN LIGASE TRIM"/>
    <property type="match status" value="1"/>
</dbReference>
<dbReference type="SUPFAM" id="SSF49899">
    <property type="entry name" value="Concanavalin A-like lectins/glucanases"/>
    <property type="match status" value="1"/>
</dbReference>
<dbReference type="InterPro" id="IPR003877">
    <property type="entry name" value="SPRY_dom"/>
</dbReference>
<reference evidence="2 3" key="1">
    <citation type="submission" date="2019-09" db="EMBL/GenBank/DDBJ databases">
        <title>Bird 10,000 Genomes (B10K) Project - Family phase.</title>
        <authorList>
            <person name="Zhang G."/>
        </authorList>
    </citation>
    <scope>NUCLEOTIDE SEQUENCE [LARGE SCALE GENOMIC DNA]</scope>
    <source>
        <strain evidence="2">B10K-DU-002-11</strain>
        <tissue evidence="2">Muscle</tissue>
    </source>
</reference>
<comment type="caution">
    <text evidence="2">The sequence shown here is derived from an EMBL/GenBank/DDBJ whole genome shotgun (WGS) entry which is preliminary data.</text>
</comment>
<evidence type="ECO:0000313" key="2">
    <source>
        <dbReference type="EMBL" id="NXO52513.1"/>
    </source>
</evidence>
<dbReference type="Pfam" id="PF00622">
    <property type="entry name" value="SPRY"/>
    <property type="match status" value="1"/>
</dbReference>
<dbReference type="InterPro" id="IPR003879">
    <property type="entry name" value="Butyrophylin_SPRY"/>
</dbReference>
<dbReference type="InterPro" id="IPR006574">
    <property type="entry name" value="PRY"/>
</dbReference>
<feature type="domain" description="B30.2/SPRY" evidence="1">
    <location>
        <begin position="1"/>
        <end position="154"/>
    </location>
</feature>